<name>A0A139IIL6_9PEZI</name>
<evidence type="ECO:0000313" key="2">
    <source>
        <dbReference type="Proteomes" id="UP000073492"/>
    </source>
</evidence>
<reference evidence="1 2" key="1">
    <citation type="submission" date="2015-07" db="EMBL/GenBank/DDBJ databases">
        <title>Comparative genomics of the Sigatoka disease complex on banana suggests a link between parallel evolutionary changes in Pseudocercospora fijiensis and Pseudocercospora eumusae and increased virulence on the banana host.</title>
        <authorList>
            <person name="Chang T.-C."/>
            <person name="Salvucci A."/>
            <person name="Crous P.W."/>
            <person name="Stergiopoulos I."/>
        </authorList>
    </citation>
    <scope>NUCLEOTIDE SEQUENCE [LARGE SCALE GENOMIC DNA]</scope>
    <source>
        <strain evidence="1 2">CBS 116634</strain>
    </source>
</reference>
<comment type="caution">
    <text evidence="1">The sequence shown here is derived from an EMBL/GenBank/DDBJ whole genome shotgun (WGS) entry which is preliminary data.</text>
</comment>
<protein>
    <submittedName>
        <fullName evidence="1">Uncharacterized protein</fullName>
    </submittedName>
</protein>
<proteinExistence type="predicted"/>
<accession>A0A139IIL6</accession>
<dbReference type="Proteomes" id="UP000073492">
    <property type="component" value="Unassembled WGS sequence"/>
</dbReference>
<sequence length="184" mass="19987">MYGPWTIIPRLNKTHVRRASSHALHWRLSRSGRRGSCNYLSLSASAAGSRDLCPDLGSIVVCESRSSGPSADCTQLQFAEVSIRVRMGGWETLHALGSHVMEIQQLRHALSALPSYTTITTARAAVAAMTPSVSMNRLTMINLAVRDVSKLMMIMGTSSDAPAVVPTNMRPSTTSLCQRLPLIH</sequence>
<gene>
    <name evidence="1" type="ORF">AC579_4811</name>
</gene>
<keyword evidence="2" id="KW-1185">Reference proteome</keyword>
<evidence type="ECO:0000313" key="1">
    <source>
        <dbReference type="EMBL" id="KXT14475.1"/>
    </source>
</evidence>
<organism evidence="1 2">
    <name type="scientific">Pseudocercospora musae</name>
    <dbReference type="NCBI Taxonomy" id="113226"/>
    <lineage>
        <taxon>Eukaryota</taxon>
        <taxon>Fungi</taxon>
        <taxon>Dikarya</taxon>
        <taxon>Ascomycota</taxon>
        <taxon>Pezizomycotina</taxon>
        <taxon>Dothideomycetes</taxon>
        <taxon>Dothideomycetidae</taxon>
        <taxon>Mycosphaerellales</taxon>
        <taxon>Mycosphaerellaceae</taxon>
        <taxon>Pseudocercospora</taxon>
    </lineage>
</organism>
<dbReference type="EMBL" id="LFZO01000082">
    <property type="protein sequence ID" value="KXT14475.1"/>
    <property type="molecule type" value="Genomic_DNA"/>
</dbReference>
<dbReference type="AlphaFoldDB" id="A0A139IIL6"/>